<keyword evidence="14" id="KW-1185">Reference proteome</keyword>
<dbReference type="InterPro" id="IPR003594">
    <property type="entry name" value="HATPase_dom"/>
</dbReference>
<sequence>MAVATALLLSTALYTALLVIMRSQAQADLLQHLAQQGRKVVAAADAGRLDEYPFSSTRALQQVADQDGRVVAATPWMRGRPLVPVPRPNPVDNRLTTDICGIDAPGGSCFTTVEYRVRTDPQTLYVLTLAPATPLVARPAAAASLGLLVPFAAALAGWGAWATANRSLRPAVAIRRELDEITATDLGRRVPVEPRDDEVAKLATSINATLDRLERAVARQRAFVSDVSHELRSPLAGLRVELELALTEPGGADLHQALQAILSSTDRVAAVVADLLALARLDAGKDFQREEVDLAEMAEQEIRRRPRRSRFDLVREGPVRVVGGPSELARLLTNLIDNADRHAEEAVTVRVHCAPATATRSATAVVEVVDDGIGVAAEDRDRVFERFTRLADARHRDAGGTGLGLAISRDIAEAHHGTLTVAGRLDDRPGARFILRLPVHELPPERTC</sequence>
<protein>
    <recommendedName>
        <fullName evidence="3">histidine kinase</fullName>
        <ecNumber evidence="3">2.7.13.3</ecNumber>
    </recommendedName>
</protein>
<comment type="subcellular location">
    <subcellularLocation>
        <location evidence="2">Cell membrane</location>
    </subcellularLocation>
</comment>
<reference evidence="13 14" key="1">
    <citation type="submission" date="2020-05" db="EMBL/GenBank/DDBJ databases">
        <title>Actinomadura verrucosospora NRRL-B18236 (PFL_A860) Genome sequencing and assembly.</title>
        <authorList>
            <person name="Samborskyy M."/>
        </authorList>
    </citation>
    <scope>NUCLEOTIDE SEQUENCE [LARGE SCALE GENOMIC DNA]</scope>
    <source>
        <strain evidence="13 14">NRRL:B18236</strain>
    </source>
</reference>
<keyword evidence="8" id="KW-1133">Transmembrane helix</keyword>
<dbReference type="PROSITE" id="PS50885">
    <property type="entry name" value="HAMP"/>
    <property type="match status" value="1"/>
</dbReference>
<comment type="catalytic activity">
    <reaction evidence="1">
        <text>ATP + protein L-histidine = ADP + protein N-phospho-L-histidine.</text>
        <dbReference type="EC" id="2.7.13.3"/>
    </reaction>
</comment>
<keyword evidence="4" id="KW-0597">Phosphoprotein</keyword>
<dbReference type="Pfam" id="PF00672">
    <property type="entry name" value="HAMP"/>
    <property type="match status" value="1"/>
</dbReference>
<dbReference type="InterPro" id="IPR036890">
    <property type="entry name" value="HATPase_C_sf"/>
</dbReference>
<dbReference type="PANTHER" id="PTHR45436:SF5">
    <property type="entry name" value="SENSOR HISTIDINE KINASE TRCS"/>
    <property type="match status" value="1"/>
</dbReference>
<evidence type="ECO:0000256" key="6">
    <source>
        <dbReference type="ARBA" id="ARBA00022692"/>
    </source>
</evidence>
<name>A0A7D3ZHY6_ACTVE</name>
<dbReference type="SMART" id="SM00304">
    <property type="entry name" value="HAMP"/>
    <property type="match status" value="1"/>
</dbReference>
<evidence type="ECO:0000313" key="14">
    <source>
        <dbReference type="Proteomes" id="UP000501240"/>
    </source>
</evidence>
<evidence type="ECO:0000256" key="9">
    <source>
        <dbReference type="ARBA" id="ARBA00023012"/>
    </source>
</evidence>
<organism evidence="13 14">
    <name type="scientific">Actinomadura verrucosospora</name>
    <dbReference type="NCBI Taxonomy" id="46165"/>
    <lineage>
        <taxon>Bacteria</taxon>
        <taxon>Bacillati</taxon>
        <taxon>Actinomycetota</taxon>
        <taxon>Actinomycetes</taxon>
        <taxon>Streptosporangiales</taxon>
        <taxon>Thermomonosporaceae</taxon>
        <taxon>Actinomadura</taxon>
    </lineage>
</organism>
<dbReference type="SUPFAM" id="SSF47384">
    <property type="entry name" value="Homodimeric domain of signal transducing histidine kinase"/>
    <property type="match status" value="1"/>
</dbReference>
<keyword evidence="6" id="KW-0812">Transmembrane</keyword>
<dbReference type="Pfam" id="PF02518">
    <property type="entry name" value="HATPase_c"/>
    <property type="match status" value="1"/>
</dbReference>
<dbReference type="InterPro" id="IPR050428">
    <property type="entry name" value="TCS_sensor_his_kinase"/>
</dbReference>
<dbReference type="SMART" id="SM00388">
    <property type="entry name" value="HisKA"/>
    <property type="match status" value="1"/>
</dbReference>
<keyword evidence="10" id="KW-0472">Membrane</keyword>
<keyword evidence="5" id="KW-0808">Transferase</keyword>
<dbReference type="PANTHER" id="PTHR45436">
    <property type="entry name" value="SENSOR HISTIDINE KINASE YKOH"/>
    <property type="match status" value="1"/>
</dbReference>
<feature type="domain" description="Histidine kinase" evidence="11">
    <location>
        <begin position="226"/>
        <end position="441"/>
    </location>
</feature>
<dbReference type="CDD" id="cd00082">
    <property type="entry name" value="HisKA"/>
    <property type="match status" value="1"/>
</dbReference>
<dbReference type="CDD" id="cd06225">
    <property type="entry name" value="HAMP"/>
    <property type="match status" value="1"/>
</dbReference>
<dbReference type="Pfam" id="PF00512">
    <property type="entry name" value="HisKA"/>
    <property type="match status" value="1"/>
</dbReference>
<accession>A0A7D3ZHY6</accession>
<dbReference type="CDD" id="cd00075">
    <property type="entry name" value="HATPase"/>
    <property type="match status" value="1"/>
</dbReference>
<keyword evidence="7 13" id="KW-0418">Kinase</keyword>
<dbReference type="PRINTS" id="PR00344">
    <property type="entry name" value="BCTRLSENSOR"/>
</dbReference>
<evidence type="ECO:0000256" key="1">
    <source>
        <dbReference type="ARBA" id="ARBA00000085"/>
    </source>
</evidence>
<dbReference type="Proteomes" id="UP000501240">
    <property type="component" value="Chromosome"/>
</dbReference>
<evidence type="ECO:0000256" key="4">
    <source>
        <dbReference type="ARBA" id="ARBA00022553"/>
    </source>
</evidence>
<evidence type="ECO:0000259" key="11">
    <source>
        <dbReference type="PROSITE" id="PS50109"/>
    </source>
</evidence>
<dbReference type="AlphaFoldDB" id="A0A7D3ZHY6"/>
<evidence type="ECO:0000256" key="7">
    <source>
        <dbReference type="ARBA" id="ARBA00022777"/>
    </source>
</evidence>
<evidence type="ECO:0000256" key="8">
    <source>
        <dbReference type="ARBA" id="ARBA00022989"/>
    </source>
</evidence>
<dbReference type="SMART" id="SM00387">
    <property type="entry name" value="HATPase_c"/>
    <property type="match status" value="1"/>
</dbReference>
<keyword evidence="9" id="KW-0902">Two-component regulatory system</keyword>
<evidence type="ECO:0000259" key="12">
    <source>
        <dbReference type="PROSITE" id="PS50885"/>
    </source>
</evidence>
<gene>
    <name evidence="13" type="ORF">ACTIVE_0236</name>
</gene>
<dbReference type="EC" id="2.7.13.3" evidence="3"/>
<dbReference type="GO" id="GO:0000155">
    <property type="term" value="F:phosphorelay sensor kinase activity"/>
    <property type="evidence" value="ECO:0007669"/>
    <property type="project" value="InterPro"/>
</dbReference>
<dbReference type="InterPro" id="IPR004358">
    <property type="entry name" value="Sig_transdc_His_kin-like_C"/>
</dbReference>
<dbReference type="InterPro" id="IPR003660">
    <property type="entry name" value="HAMP_dom"/>
</dbReference>
<dbReference type="SUPFAM" id="SSF158472">
    <property type="entry name" value="HAMP domain-like"/>
    <property type="match status" value="1"/>
</dbReference>
<dbReference type="InterPro" id="IPR036097">
    <property type="entry name" value="HisK_dim/P_sf"/>
</dbReference>
<dbReference type="Gene3D" id="1.10.287.130">
    <property type="match status" value="1"/>
</dbReference>
<dbReference type="EMBL" id="CP053892">
    <property type="protein sequence ID" value="QKG18602.1"/>
    <property type="molecule type" value="Genomic_DNA"/>
</dbReference>
<dbReference type="InterPro" id="IPR003661">
    <property type="entry name" value="HisK_dim/P_dom"/>
</dbReference>
<evidence type="ECO:0000256" key="10">
    <source>
        <dbReference type="ARBA" id="ARBA00023136"/>
    </source>
</evidence>
<evidence type="ECO:0000313" key="13">
    <source>
        <dbReference type="EMBL" id="QKG18602.1"/>
    </source>
</evidence>
<dbReference type="GO" id="GO:0005886">
    <property type="term" value="C:plasma membrane"/>
    <property type="evidence" value="ECO:0007669"/>
    <property type="project" value="UniProtKB-SubCell"/>
</dbReference>
<feature type="domain" description="HAMP" evidence="12">
    <location>
        <begin position="165"/>
        <end position="218"/>
    </location>
</feature>
<evidence type="ECO:0000256" key="2">
    <source>
        <dbReference type="ARBA" id="ARBA00004236"/>
    </source>
</evidence>
<evidence type="ECO:0000256" key="5">
    <source>
        <dbReference type="ARBA" id="ARBA00022679"/>
    </source>
</evidence>
<dbReference type="Gene3D" id="3.30.565.10">
    <property type="entry name" value="Histidine kinase-like ATPase, C-terminal domain"/>
    <property type="match status" value="1"/>
</dbReference>
<dbReference type="InterPro" id="IPR005467">
    <property type="entry name" value="His_kinase_dom"/>
</dbReference>
<dbReference type="SUPFAM" id="SSF55874">
    <property type="entry name" value="ATPase domain of HSP90 chaperone/DNA topoisomerase II/histidine kinase"/>
    <property type="match status" value="1"/>
</dbReference>
<proteinExistence type="predicted"/>
<dbReference type="PROSITE" id="PS50109">
    <property type="entry name" value="HIS_KIN"/>
    <property type="match status" value="1"/>
</dbReference>
<evidence type="ECO:0000256" key="3">
    <source>
        <dbReference type="ARBA" id="ARBA00012438"/>
    </source>
</evidence>